<evidence type="ECO:0000256" key="3">
    <source>
        <dbReference type="ARBA" id="ARBA00022825"/>
    </source>
</evidence>
<protein>
    <recommendedName>
        <fullName evidence="6">Peptidase S1 domain-containing protein</fullName>
    </recommendedName>
</protein>
<evidence type="ECO:0000256" key="2">
    <source>
        <dbReference type="ARBA" id="ARBA00022801"/>
    </source>
</evidence>
<keyword evidence="3" id="KW-0720">Serine protease</keyword>
<dbReference type="PRINTS" id="PR00722">
    <property type="entry name" value="CHYMOTRYPSIN"/>
</dbReference>
<evidence type="ECO:0000313" key="7">
    <source>
        <dbReference type="EMBL" id="RWS20528.1"/>
    </source>
</evidence>
<comment type="similarity">
    <text evidence="5">Belongs to the peptidase S1 family. CLIP subfamily.</text>
</comment>
<dbReference type="OrthoDB" id="6512489at2759"/>
<feature type="domain" description="Peptidase S1" evidence="6">
    <location>
        <begin position="1"/>
        <end position="165"/>
    </location>
</feature>
<dbReference type="PANTHER" id="PTHR24256">
    <property type="entry name" value="TRYPTASE-RELATED"/>
    <property type="match status" value="1"/>
</dbReference>
<evidence type="ECO:0000256" key="5">
    <source>
        <dbReference type="ARBA" id="ARBA00024195"/>
    </source>
</evidence>
<gene>
    <name evidence="7" type="ORF">B4U80_02046</name>
</gene>
<evidence type="ECO:0000256" key="1">
    <source>
        <dbReference type="ARBA" id="ARBA00022670"/>
    </source>
</evidence>
<dbReference type="GO" id="GO:0004252">
    <property type="term" value="F:serine-type endopeptidase activity"/>
    <property type="evidence" value="ECO:0007669"/>
    <property type="project" value="InterPro"/>
</dbReference>
<dbReference type="InterPro" id="IPR009003">
    <property type="entry name" value="Peptidase_S1_PA"/>
</dbReference>
<dbReference type="AlphaFoldDB" id="A0A443RZ28"/>
<dbReference type="InterPro" id="IPR043504">
    <property type="entry name" value="Peptidase_S1_PA_chymotrypsin"/>
</dbReference>
<dbReference type="Proteomes" id="UP000288716">
    <property type="component" value="Unassembled WGS sequence"/>
</dbReference>
<keyword evidence="2" id="KW-0378">Hydrolase</keyword>
<reference evidence="7 8" key="1">
    <citation type="journal article" date="2018" name="Gigascience">
        <title>Genomes of trombidid mites reveal novel predicted allergens and laterally-transferred genes associated with secondary metabolism.</title>
        <authorList>
            <person name="Dong X."/>
            <person name="Chaisiri K."/>
            <person name="Xia D."/>
            <person name="Armstrong S.D."/>
            <person name="Fang Y."/>
            <person name="Donnelly M.J."/>
            <person name="Kadowaki T."/>
            <person name="McGarry J.W."/>
            <person name="Darby A.C."/>
            <person name="Makepeace B.L."/>
        </authorList>
    </citation>
    <scope>NUCLEOTIDE SEQUENCE [LARGE SCALE GENOMIC DNA]</scope>
    <source>
        <strain evidence="7">UoL-UT</strain>
    </source>
</reference>
<dbReference type="PROSITE" id="PS00135">
    <property type="entry name" value="TRYPSIN_SER"/>
    <property type="match status" value="1"/>
</dbReference>
<dbReference type="Pfam" id="PF00089">
    <property type="entry name" value="Trypsin"/>
    <property type="match status" value="1"/>
</dbReference>
<dbReference type="CDD" id="cd00190">
    <property type="entry name" value="Tryp_SPc"/>
    <property type="match status" value="1"/>
</dbReference>
<dbReference type="SMART" id="SM00020">
    <property type="entry name" value="Tryp_SPc"/>
    <property type="match status" value="1"/>
</dbReference>
<name>A0A443RZ28_9ACAR</name>
<dbReference type="STRING" id="299467.A0A443RZ28"/>
<evidence type="ECO:0000313" key="8">
    <source>
        <dbReference type="Proteomes" id="UP000288716"/>
    </source>
</evidence>
<dbReference type="InterPro" id="IPR001254">
    <property type="entry name" value="Trypsin_dom"/>
</dbReference>
<dbReference type="GO" id="GO:0006508">
    <property type="term" value="P:proteolysis"/>
    <property type="evidence" value="ECO:0007669"/>
    <property type="project" value="UniProtKB-KW"/>
</dbReference>
<dbReference type="FunFam" id="2.40.10.10:FF:000036">
    <property type="entry name" value="Trypsin beta"/>
    <property type="match status" value="1"/>
</dbReference>
<dbReference type="VEuPathDB" id="VectorBase:LDEU011512"/>
<dbReference type="PROSITE" id="PS50240">
    <property type="entry name" value="TRYPSIN_DOM"/>
    <property type="match status" value="1"/>
</dbReference>
<keyword evidence="8" id="KW-1185">Reference proteome</keyword>
<dbReference type="SUPFAM" id="SSF50494">
    <property type="entry name" value="Trypsin-like serine proteases"/>
    <property type="match status" value="1"/>
</dbReference>
<proteinExistence type="inferred from homology"/>
<accession>A0A443RZ28</accession>
<dbReference type="InterPro" id="IPR033116">
    <property type="entry name" value="TRYPSIN_SER"/>
</dbReference>
<dbReference type="Gene3D" id="2.40.10.10">
    <property type="entry name" value="Trypsin-like serine proteases"/>
    <property type="match status" value="1"/>
</dbReference>
<comment type="caution">
    <text evidence="7">The sequence shown here is derived from an EMBL/GenBank/DDBJ whole genome shotgun (WGS) entry which is preliminary data.</text>
</comment>
<evidence type="ECO:0000256" key="4">
    <source>
        <dbReference type="ARBA" id="ARBA00023157"/>
    </source>
</evidence>
<keyword evidence="1" id="KW-0645">Protease</keyword>
<organism evidence="7 8">
    <name type="scientific">Leptotrombidium deliense</name>
    <dbReference type="NCBI Taxonomy" id="299467"/>
    <lineage>
        <taxon>Eukaryota</taxon>
        <taxon>Metazoa</taxon>
        <taxon>Ecdysozoa</taxon>
        <taxon>Arthropoda</taxon>
        <taxon>Chelicerata</taxon>
        <taxon>Arachnida</taxon>
        <taxon>Acari</taxon>
        <taxon>Acariformes</taxon>
        <taxon>Trombidiformes</taxon>
        <taxon>Prostigmata</taxon>
        <taxon>Anystina</taxon>
        <taxon>Parasitengona</taxon>
        <taxon>Trombiculoidea</taxon>
        <taxon>Trombiculidae</taxon>
        <taxon>Leptotrombidium</taxon>
    </lineage>
</organism>
<dbReference type="InterPro" id="IPR051487">
    <property type="entry name" value="Ser/Thr_Proteases_Immune/Dev"/>
</dbReference>
<keyword evidence="4" id="KW-1015">Disulfide bond</keyword>
<dbReference type="EMBL" id="NCKV01017056">
    <property type="protein sequence ID" value="RWS20528.1"/>
    <property type="molecule type" value="Genomic_DNA"/>
</dbReference>
<dbReference type="InterPro" id="IPR001314">
    <property type="entry name" value="Peptidase_S1A"/>
</dbReference>
<evidence type="ECO:0000259" key="6">
    <source>
        <dbReference type="PROSITE" id="PS50240"/>
    </source>
</evidence>
<sequence>MQRWWAHNNYNACDKKFKNDIAIIKFSDSLKLPTLTNNGYGSINTACHPNKNTHGNQATLSGWGRFNTNNNQNSKVLRTVNVPVWSLSDCKNKWDVDDSQICAGGNAGENSCMGDSGGPLVTYYNKVAYVIGLSSYGPNQCAQKGIPNVFTKVSYFNDWINNIVNNN</sequence>